<comment type="similarity">
    <text evidence="2">Belongs to the UPF0057 (PMP3) family.</text>
</comment>
<keyword evidence="5 6" id="KW-0472">Membrane</keyword>
<dbReference type="AlphaFoldDB" id="A0A8K0JLA0"/>
<evidence type="ECO:0000256" key="6">
    <source>
        <dbReference type="SAM" id="Phobius"/>
    </source>
</evidence>
<evidence type="ECO:0000313" key="7">
    <source>
        <dbReference type="EMBL" id="KAG7528604.1"/>
    </source>
</evidence>
<keyword evidence="4 6" id="KW-1133">Transmembrane helix</keyword>
<evidence type="ECO:0000256" key="2">
    <source>
        <dbReference type="ARBA" id="ARBA00009530"/>
    </source>
</evidence>
<dbReference type="GO" id="GO:0016020">
    <property type="term" value="C:membrane"/>
    <property type="evidence" value="ECO:0007669"/>
    <property type="project" value="UniProtKB-SubCell"/>
</dbReference>
<dbReference type="OrthoDB" id="2802411at2759"/>
<dbReference type="InterPro" id="IPR000612">
    <property type="entry name" value="PMP3"/>
</dbReference>
<keyword evidence="8" id="KW-1185">Reference proteome</keyword>
<comment type="caution">
    <text evidence="7">The sequence shown here is derived from an EMBL/GenBank/DDBJ whole genome shotgun (WGS) entry which is preliminary data.</text>
</comment>
<evidence type="ECO:0000256" key="5">
    <source>
        <dbReference type="ARBA" id="ARBA00023136"/>
    </source>
</evidence>
<dbReference type="EMBL" id="JABELV010000176">
    <property type="protein sequence ID" value="KAG7528604.1"/>
    <property type="molecule type" value="Genomic_DNA"/>
</dbReference>
<evidence type="ECO:0000256" key="3">
    <source>
        <dbReference type="ARBA" id="ARBA00022692"/>
    </source>
</evidence>
<comment type="subcellular location">
    <subcellularLocation>
        <location evidence="1">Membrane</location>
    </subcellularLocation>
</comment>
<dbReference type="PANTHER" id="PTHR21659:SF112">
    <property type="entry name" value="PROTEIN SNA2-RELATED"/>
    <property type="match status" value="1"/>
</dbReference>
<sequence length="108" mass="11721">MPAKRAQAPMDLGDILLYIAGTSRNSLIVGKKTEHASADLFLPSFDQPCARLVAIFVPPLPIIAKHGCSAQIPLNILLCILGWIPGVIHAWVVISRNPARPELYPPAY</sequence>
<organism evidence="7 8">
    <name type="scientific">Filobasidium floriforme</name>
    <dbReference type="NCBI Taxonomy" id="5210"/>
    <lineage>
        <taxon>Eukaryota</taxon>
        <taxon>Fungi</taxon>
        <taxon>Dikarya</taxon>
        <taxon>Basidiomycota</taxon>
        <taxon>Agaricomycotina</taxon>
        <taxon>Tremellomycetes</taxon>
        <taxon>Filobasidiales</taxon>
        <taxon>Filobasidiaceae</taxon>
        <taxon>Filobasidium</taxon>
    </lineage>
</organism>
<dbReference type="Proteomes" id="UP000812966">
    <property type="component" value="Unassembled WGS sequence"/>
</dbReference>
<keyword evidence="3 6" id="KW-0812">Transmembrane</keyword>
<proteinExistence type="inferred from homology"/>
<reference evidence="7" key="1">
    <citation type="submission" date="2020-04" db="EMBL/GenBank/DDBJ databases">
        <title>Analysis of mating type loci in Filobasidium floriforme.</title>
        <authorList>
            <person name="Nowrousian M."/>
        </authorList>
    </citation>
    <scope>NUCLEOTIDE SEQUENCE</scope>
    <source>
        <strain evidence="7">CBS 6242</strain>
    </source>
</reference>
<evidence type="ECO:0008006" key="9">
    <source>
        <dbReference type="Google" id="ProtNLM"/>
    </source>
</evidence>
<protein>
    <recommendedName>
        <fullName evidence="9">Plasma membrane proteolipid 3</fullName>
    </recommendedName>
</protein>
<dbReference type="PANTHER" id="PTHR21659">
    <property type="entry name" value="HYDROPHOBIC PROTEIN RCI2 LOW TEMPERATURE AND SALT RESPONSIVE PROTEIN LTI6 -RELATED"/>
    <property type="match status" value="1"/>
</dbReference>
<gene>
    <name evidence="7" type="ORF">FFLO_06058</name>
</gene>
<evidence type="ECO:0000256" key="4">
    <source>
        <dbReference type="ARBA" id="ARBA00022989"/>
    </source>
</evidence>
<feature type="transmembrane region" description="Helical" evidence="6">
    <location>
        <begin position="74"/>
        <end position="94"/>
    </location>
</feature>
<dbReference type="Pfam" id="PF01679">
    <property type="entry name" value="Pmp3"/>
    <property type="match status" value="1"/>
</dbReference>
<evidence type="ECO:0000256" key="1">
    <source>
        <dbReference type="ARBA" id="ARBA00004370"/>
    </source>
</evidence>
<evidence type="ECO:0000313" key="8">
    <source>
        <dbReference type="Proteomes" id="UP000812966"/>
    </source>
</evidence>
<name>A0A8K0JLA0_9TREE</name>
<accession>A0A8K0JLA0</accession>